<keyword evidence="9 21" id="KW-0028">Amino-acid biosynthesis</keyword>
<evidence type="ECO:0000256" key="20">
    <source>
        <dbReference type="NCBIfam" id="TIGR02082"/>
    </source>
</evidence>
<evidence type="ECO:0000256" key="17">
    <source>
        <dbReference type="ARBA" id="ARBA00023285"/>
    </source>
</evidence>
<dbReference type="CDD" id="cd00740">
    <property type="entry name" value="MeTr"/>
    <property type="match status" value="1"/>
</dbReference>
<keyword evidence="17 21" id="KW-0170">Cobalt</keyword>
<evidence type="ECO:0000259" key="24">
    <source>
        <dbReference type="PROSITE" id="PS50970"/>
    </source>
</evidence>
<evidence type="ECO:0000313" key="30">
    <source>
        <dbReference type="Proteomes" id="UP000791080"/>
    </source>
</evidence>
<comment type="catalytic activity">
    <reaction evidence="1 21">
        <text>(6S)-5-methyl-5,6,7,8-tetrahydrofolate + L-homocysteine = (6S)-5,6,7,8-tetrahydrofolate + L-methionine</text>
        <dbReference type="Rhea" id="RHEA:11172"/>
        <dbReference type="ChEBI" id="CHEBI:18608"/>
        <dbReference type="ChEBI" id="CHEBI:57453"/>
        <dbReference type="ChEBI" id="CHEBI:57844"/>
        <dbReference type="ChEBI" id="CHEBI:58199"/>
        <dbReference type="EC" id="2.1.1.13"/>
    </reaction>
</comment>
<dbReference type="Pfam" id="PF02607">
    <property type="entry name" value="B12-binding_2"/>
    <property type="match status" value="1"/>
</dbReference>
<dbReference type="Gene3D" id="3.40.50.280">
    <property type="entry name" value="Cobalamin-binding domain"/>
    <property type="match status" value="1"/>
</dbReference>
<keyword evidence="30" id="KW-1185">Reference proteome</keyword>
<dbReference type="Gene3D" id="3.20.20.20">
    <property type="entry name" value="Dihydropteroate synthase-like"/>
    <property type="match status" value="1"/>
</dbReference>
<comment type="pathway">
    <text evidence="4 21">Amino-acid biosynthesis; L-methionine biosynthesis via de novo pathway; L-methionine from L-homocysteine (MetH route): step 1/1.</text>
</comment>
<feature type="binding site" evidence="22">
    <location>
        <position position="293"/>
    </location>
    <ligand>
        <name>Zn(2+)</name>
        <dbReference type="ChEBI" id="CHEBI:29105"/>
    </ligand>
</feature>
<keyword evidence="13 21" id="KW-0479">Metal-binding</keyword>
<evidence type="ECO:0000256" key="13">
    <source>
        <dbReference type="ARBA" id="ARBA00022723"/>
    </source>
</evidence>
<comment type="function">
    <text evidence="18 21">Catalyzes the transfer of a methyl group from methyl-cobalamin to homocysteine, yielding enzyme-bound cob(I)alamin and methionine. Subsequently, remethylates the cofactor using methyltetrahydrofolate.</text>
</comment>
<dbReference type="EC" id="2.1.1.13" evidence="6 20"/>
<evidence type="ECO:0000313" key="29">
    <source>
        <dbReference type="EMBL" id="MCP2330033.1"/>
    </source>
</evidence>
<dbReference type="Gene3D" id="1.10.1240.10">
    <property type="entry name" value="Methionine synthase domain"/>
    <property type="match status" value="1"/>
</dbReference>
<comment type="cofactor">
    <cofactor evidence="3 21">
        <name>methylcob(III)alamin</name>
        <dbReference type="ChEBI" id="CHEBI:28115"/>
    </cofactor>
</comment>
<keyword evidence="11 21" id="KW-0808">Transferase</keyword>
<dbReference type="PANTHER" id="PTHR45833">
    <property type="entry name" value="METHIONINE SYNTHASE"/>
    <property type="match status" value="1"/>
</dbReference>
<evidence type="ECO:0000256" key="10">
    <source>
        <dbReference type="ARBA" id="ARBA00022628"/>
    </source>
</evidence>
<dbReference type="InterPro" id="IPR050554">
    <property type="entry name" value="Met_Synthase/Corrinoid"/>
</dbReference>
<evidence type="ECO:0000256" key="4">
    <source>
        <dbReference type="ARBA" id="ARBA00005178"/>
    </source>
</evidence>
<dbReference type="InterPro" id="IPR003726">
    <property type="entry name" value="HCY_dom"/>
</dbReference>
<evidence type="ECO:0000256" key="16">
    <source>
        <dbReference type="ARBA" id="ARBA00023167"/>
    </source>
</evidence>
<comment type="cofactor">
    <cofactor evidence="2 21 22">
        <name>Zn(2+)</name>
        <dbReference type="ChEBI" id="CHEBI:29105"/>
    </cofactor>
</comment>
<dbReference type="Pfam" id="PF02310">
    <property type="entry name" value="B12-binding"/>
    <property type="match status" value="1"/>
</dbReference>
<evidence type="ECO:0000256" key="5">
    <source>
        <dbReference type="ARBA" id="ARBA00010398"/>
    </source>
</evidence>
<dbReference type="SMART" id="SM01018">
    <property type="entry name" value="B12-binding_2"/>
    <property type="match status" value="1"/>
</dbReference>
<dbReference type="InterPro" id="IPR000489">
    <property type="entry name" value="Pterin-binding_dom"/>
</dbReference>
<dbReference type="Pfam" id="PF00809">
    <property type="entry name" value="Pterin_bind"/>
    <property type="match status" value="1"/>
</dbReference>
<proteinExistence type="inferred from homology"/>
<evidence type="ECO:0000259" key="26">
    <source>
        <dbReference type="PROSITE" id="PS50974"/>
    </source>
</evidence>
<dbReference type="PANTHER" id="PTHR45833:SF1">
    <property type="entry name" value="METHIONINE SYNTHASE"/>
    <property type="match status" value="1"/>
</dbReference>
<dbReference type="InterPro" id="IPR036594">
    <property type="entry name" value="Meth_synthase_dom"/>
</dbReference>
<evidence type="ECO:0000256" key="11">
    <source>
        <dbReference type="ARBA" id="ARBA00022679"/>
    </source>
</evidence>
<dbReference type="InterPro" id="IPR006158">
    <property type="entry name" value="Cobalamin-bd"/>
</dbReference>
<dbReference type="SUPFAM" id="SSF56507">
    <property type="entry name" value="Methionine synthase activation domain-like"/>
    <property type="match status" value="1"/>
</dbReference>
<evidence type="ECO:0000256" key="1">
    <source>
        <dbReference type="ARBA" id="ARBA00001700"/>
    </source>
</evidence>
<dbReference type="SUPFAM" id="SSF52242">
    <property type="entry name" value="Cobalamin (vitamin B12)-binding domain"/>
    <property type="match status" value="1"/>
</dbReference>
<dbReference type="PROSITE" id="PS50972">
    <property type="entry name" value="PTERIN_BINDING"/>
    <property type="match status" value="1"/>
</dbReference>
<evidence type="ECO:0000256" key="2">
    <source>
        <dbReference type="ARBA" id="ARBA00001947"/>
    </source>
</evidence>
<dbReference type="InterPro" id="IPR036724">
    <property type="entry name" value="Cobalamin-bd_sf"/>
</dbReference>
<dbReference type="Gene3D" id="3.10.196.10">
    <property type="entry name" value="Vitamin B12-dependent methionine synthase, activation domain"/>
    <property type="match status" value="1"/>
</dbReference>
<dbReference type="PROSITE" id="PS50970">
    <property type="entry name" value="HCY"/>
    <property type="match status" value="1"/>
</dbReference>
<evidence type="ECO:0000259" key="25">
    <source>
        <dbReference type="PROSITE" id="PS50972"/>
    </source>
</evidence>
<keyword evidence="10 21" id="KW-0846">Cobalamin</keyword>
<dbReference type="PROSITE" id="PS51337">
    <property type="entry name" value="B12_BINDING_NTER"/>
    <property type="match status" value="1"/>
</dbReference>
<feature type="binding site" evidence="22">
    <location>
        <position position="294"/>
    </location>
    <ligand>
        <name>Zn(2+)</name>
        <dbReference type="ChEBI" id="CHEBI:29105"/>
    </ligand>
</feature>
<dbReference type="Pfam" id="PF02574">
    <property type="entry name" value="S-methyl_trans"/>
    <property type="match status" value="1"/>
</dbReference>
<dbReference type="RefSeq" id="WP_026419815.1">
    <property type="nucleotide sequence ID" value="NZ_AUBJ02000001.1"/>
</dbReference>
<dbReference type="CDD" id="cd02069">
    <property type="entry name" value="methionine_synthase_B12_BD"/>
    <property type="match status" value="1"/>
</dbReference>
<evidence type="ECO:0000256" key="23">
    <source>
        <dbReference type="SAM" id="MobiDB-lite"/>
    </source>
</evidence>
<dbReference type="SUPFAM" id="SSF51717">
    <property type="entry name" value="Dihydropteroate synthetase-like"/>
    <property type="match status" value="1"/>
</dbReference>
<keyword evidence="14" id="KW-0677">Repeat</keyword>
<dbReference type="SUPFAM" id="SSF47644">
    <property type="entry name" value="Methionine synthase domain"/>
    <property type="match status" value="1"/>
</dbReference>
<evidence type="ECO:0000256" key="9">
    <source>
        <dbReference type="ARBA" id="ARBA00022605"/>
    </source>
</evidence>
<feature type="domain" description="AdoMet activation" evidence="26">
    <location>
        <begin position="887"/>
        <end position="1186"/>
    </location>
</feature>
<feature type="domain" description="B12-binding N-terminal" evidence="28">
    <location>
        <begin position="631"/>
        <end position="724"/>
    </location>
</feature>
<feature type="compositionally biased region" description="Basic and acidic residues" evidence="23">
    <location>
        <begin position="871"/>
        <end position="892"/>
    </location>
</feature>
<reference evidence="29 30" key="1">
    <citation type="submission" date="2013-07" db="EMBL/GenBank/DDBJ databases">
        <authorList>
            <consortium name="DOE Joint Genome Institute"/>
            <person name="Reeve W."/>
            <person name="Huntemann M."/>
            <person name="Han J."/>
            <person name="Chen A."/>
            <person name="Kyrpides N."/>
            <person name="Mavromatis K."/>
            <person name="Markowitz V."/>
            <person name="Palaniappan K."/>
            <person name="Ivanova N."/>
            <person name="Schaumberg A."/>
            <person name="Pati A."/>
            <person name="Liolios K."/>
            <person name="Nordberg H.P."/>
            <person name="Cantor M.N."/>
            <person name="Hua S.X."/>
            <person name="Woyke T."/>
        </authorList>
    </citation>
    <scope>NUCLEOTIDE SEQUENCE [LARGE SCALE GENOMIC DNA]</scope>
    <source>
        <strain evidence="29 30">DSM 43889</strain>
    </source>
</reference>
<feature type="domain" description="Hcy-binding" evidence="24">
    <location>
        <begin position="6"/>
        <end position="308"/>
    </location>
</feature>
<evidence type="ECO:0000256" key="6">
    <source>
        <dbReference type="ARBA" id="ARBA00012032"/>
    </source>
</evidence>
<dbReference type="InterPro" id="IPR004223">
    <property type="entry name" value="VitB12-dep_Met_synth_activ_dom"/>
</dbReference>
<dbReference type="NCBIfam" id="TIGR02082">
    <property type="entry name" value="metH"/>
    <property type="match status" value="1"/>
</dbReference>
<dbReference type="PIRSF" id="PIRSF000381">
    <property type="entry name" value="MetH"/>
    <property type="match status" value="1"/>
</dbReference>
<dbReference type="EMBL" id="AUBJ02000001">
    <property type="protein sequence ID" value="MCP2330033.1"/>
    <property type="molecule type" value="Genomic_DNA"/>
</dbReference>
<name>A0ABT1JC61_ACTCY</name>
<evidence type="ECO:0000256" key="3">
    <source>
        <dbReference type="ARBA" id="ARBA00001956"/>
    </source>
</evidence>
<dbReference type="SUPFAM" id="SSF82282">
    <property type="entry name" value="Homocysteine S-methyltransferase"/>
    <property type="match status" value="1"/>
</dbReference>
<comment type="similarity">
    <text evidence="5">Belongs to the vitamin-B12 dependent methionine synthase family.</text>
</comment>
<dbReference type="Pfam" id="PF02965">
    <property type="entry name" value="Met_synt_B12"/>
    <property type="match status" value="1"/>
</dbReference>
<dbReference type="InterPro" id="IPR011005">
    <property type="entry name" value="Dihydropteroate_synth-like_sf"/>
</dbReference>
<gene>
    <name evidence="29" type="ORF">G443_000303</name>
</gene>
<feature type="domain" description="B12-binding" evidence="27">
    <location>
        <begin position="724"/>
        <end position="861"/>
    </location>
</feature>
<evidence type="ECO:0000256" key="8">
    <source>
        <dbReference type="ARBA" id="ARBA00022603"/>
    </source>
</evidence>
<evidence type="ECO:0000256" key="21">
    <source>
        <dbReference type="PIRNR" id="PIRNR000381"/>
    </source>
</evidence>
<evidence type="ECO:0000256" key="12">
    <source>
        <dbReference type="ARBA" id="ARBA00022691"/>
    </source>
</evidence>
<evidence type="ECO:0000256" key="18">
    <source>
        <dbReference type="ARBA" id="ARBA00025552"/>
    </source>
</evidence>
<evidence type="ECO:0000256" key="19">
    <source>
        <dbReference type="ARBA" id="ARBA00031040"/>
    </source>
</evidence>
<dbReference type="InterPro" id="IPR033706">
    <property type="entry name" value="Met_synthase_B12-bd"/>
</dbReference>
<keyword evidence="16 21" id="KW-0486">Methionine biosynthesis</keyword>
<keyword evidence="12 21" id="KW-0949">S-adenosyl-L-methionine</keyword>
<dbReference type="InterPro" id="IPR037010">
    <property type="entry name" value="VitB12-dep_Met_synth_activ_sf"/>
</dbReference>
<protein>
    <recommendedName>
        <fullName evidence="7 20">Methionine synthase</fullName>
        <ecNumber evidence="6 20">2.1.1.13</ecNumber>
    </recommendedName>
    <alternativeName>
        <fullName evidence="19 21">5-methyltetrahydrofolate--homocysteine methyltransferase</fullName>
    </alternativeName>
</protein>
<keyword evidence="8 21" id="KW-0489">Methyltransferase</keyword>
<accession>A0ABT1JC61</accession>
<dbReference type="InterPro" id="IPR003759">
    <property type="entry name" value="Cbl-bd_cap"/>
</dbReference>
<comment type="caution">
    <text evidence="29">The sequence shown here is derived from an EMBL/GenBank/DDBJ whole genome shotgun (WGS) entry which is preliminary data.</text>
</comment>
<evidence type="ECO:0000256" key="14">
    <source>
        <dbReference type="ARBA" id="ARBA00022737"/>
    </source>
</evidence>
<reference evidence="29 30" key="2">
    <citation type="submission" date="2022-06" db="EMBL/GenBank/DDBJ databases">
        <title>Genomic Encyclopedia of Type Strains, Phase I: the one thousand microbial genomes (KMG-I) project.</title>
        <authorList>
            <person name="Kyrpides N."/>
        </authorList>
    </citation>
    <scope>NUCLEOTIDE SEQUENCE [LARGE SCALE GENOMIC DNA]</scope>
    <source>
        <strain evidence="29 30">DSM 43889</strain>
    </source>
</reference>
<evidence type="ECO:0000259" key="27">
    <source>
        <dbReference type="PROSITE" id="PS51332"/>
    </source>
</evidence>
<sequence length="1186" mass="129220">MSDRAVSPLLAALRDRVVVADGAMGTMLQSWPLTLDDFSGLEGCNEILNVTRPDVVRAVHRGYLEAGADAVETNTFGANLANLAEYDITDRIHELALAGARLARQEADAFSETGRPRFVLGSVGPGTKLPTLGHARYEVLRDAYQRQAAGMLAGGIDAVLVETCQDLLQTKAAIIGARRAMDAEGITVPVIAQVTVETTGTMLLGTEINAALAALEPLGIDLIGLNCATGPAEMSEHLRQLARHSRIPLSVMPNAGLPELGPNGAVYPLGPEALAEALAGFVREFGVGLVGGCCGTTGDHISAVVDAVRDLRPADRAPRPEAGVASLYQAVPFRQDASVLMVGERTNANGSKAFREAMLAEKYEDCVEIARTQTREGAHLIDLCVDYVGRDGVQDMTELAGRLATASTLPIMLDSTEPEVLRAGLECLGGRCAVNSVNYEDGDGPDSRFQRIMRLVAEHGAAVVALCIDEEGQARTAEWKVRVASRLIEDLTANWGMRVGDIIVDCLTFPISTGQEEVRRDAIETIEAIRELKRRYPEVQTTLGVSNVSFGLNAAARQVLNSVFLHECVEAGLDTAIVHASKILPMARIPDEHREVALDLVYDRRRPDYDPLQRLMALFEGATASSTRASRAEELAALPLFERLERRIVDGERNGLEDDLDLALAERPALRIINDTLLAGMKTVGELFGSGQMQLPFVLQSAEVMKTAVAHLEPHMEKADEGGKGRIVLATVKGDVHDIGKNLVDIILSNNGYEVVNLGIKQPITAILDAASEHRADAIGMSGLLVKSTVIMKENLEEMNTRGVATRWPVLLGGAALTRSYVENDLSEVYRGDVRYARDAFEGLRLMDAIMDRKRGGTAVVDEAEQARIAERKARHERSRRIAEARRAKAEAEEAQEPTGRSDVATDVPLPTAPFWGSRIVKGIPLADYSALLDERATFFGQWGLRGTKGAAGPSYEELVETEGRPRLRYWLDRLSTENILQHAAVVYGYFPCVAEDEDLVVLAGPDPASPEVCRFTFPRQRRDRRLCLADFFRPRELAASSGRVDVLPLTLVTMGQPIADFANELFAANAYRDYLEVHGLGVQLTEALAEFWHQRIRQELTWADGRSVAAEDPSDVTEFFRLGYRGARFSLGYGACPNLEDRAKIAALLEPERIGVTLSEEFQLHPEQSTDALVAHHPEAKYFNA</sequence>
<evidence type="ECO:0000256" key="22">
    <source>
        <dbReference type="PROSITE-ProRule" id="PRU00333"/>
    </source>
</evidence>
<organism evidence="29 30">
    <name type="scientific">Actinoalloteichus caeruleus DSM 43889</name>
    <dbReference type="NCBI Taxonomy" id="1120930"/>
    <lineage>
        <taxon>Bacteria</taxon>
        <taxon>Bacillati</taxon>
        <taxon>Actinomycetota</taxon>
        <taxon>Actinomycetes</taxon>
        <taxon>Pseudonocardiales</taxon>
        <taxon>Pseudonocardiaceae</taxon>
        <taxon>Actinoalloteichus</taxon>
        <taxon>Actinoalloteichus cyanogriseus</taxon>
    </lineage>
</organism>
<feature type="binding site" evidence="22">
    <location>
        <position position="227"/>
    </location>
    <ligand>
        <name>Zn(2+)</name>
        <dbReference type="ChEBI" id="CHEBI:29105"/>
    </ligand>
</feature>
<evidence type="ECO:0000259" key="28">
    <source>
        <dbReference type="PROSITE" id="PS51337"/>
    </source>
</evidence>
<evidence type="ECO:0000256" key="15">
    <source>
        <dbReference type="ARBA" id="ARBA00022833"/>
    </source>
</evidence>
<dbReference type="InterPro" id="IPR011822">
    <property type="entry name" value="MetH"/>
</dbReference>
<evidence type="ECO:0000256" key="7">
    <source>
        <dbReference type="ARBA" id="ARBA00013998"/>
    </source>
</evidence>
<dbReference type="Proteomes" id="UP000791080">
    <property type="component" value="Unassembled WGS sequence"/>
</dbReference>
<dbReference type="InterPro" id="IPR036589">
    <property type="entry name" value="HCY_dom_sf"/>
</dbReference>
<dbReference type="Gene3D" id="3.20.20.330">
    <property type="entry name" value="Homocysteine-binding-like domain"/>
    <property type="match status" value="1"/>
</dbReference>
<feature type="domain" description="Pterin-binding" evidence="25">
    <location>
        <begin position="339"/>
        <end position="602"/>
    </location>
</feature>
<feature type="region of interest" description="Disordered" evidence="23">
    <location>
        <begin position="871"/>
        <end position="906"/>
    </location>
</feature>
<dbReference type="PROSITE" id="PS50974">
    <property type="entry name" value="ADOMET_ACTIVATION"/>
    <property type="match status" value="1"/>
</dbReference>
<dbReference type="PROSITE" id="PS51332">
    <property type="entry name" value="B12_BINDING"/>
    <property type="match status" value="1"/>
</dbReference>
<keyword evidence="15 21" id="KW-0862">Zinc</keyword>
<comment type="domain">
    <text evidence="21">Modular enzyme with four functionally distinct domains. The isolated Hcy-binding domain catalyzes methyl transfer from free methylcobalamin to homocysteine. The Hcy-binding domain in association with the pterin-binding domain catalyzes the methylation of cob(I)alamin by methyltetrahydrofolate and the methylation of homocysteine. The B12-binding domain binds the cofactor. The AdoMet activation domain binds S-adenosyl-L-methionine. Under aerobic conditions cob(I)alamin can be converted to inactive cob(II)alamin. Reductive methylation by S-adenosyl-L-methionine and flavodoxin regenerates methylcobalamin.</text>
</comment>